<evidence type="ECO:0000259" key="14">
    <source>
        <dbReference type="PROSITE" id="PS50893"/>
    </source>
</evidence>
<evidence type="ECO:0000256" key="7">
    <source>
        <dbReference type="ARBA" id="ARBA00022840"/>
    </source>
</evidence>
<evidence type="ECO:0000256" key="4">
    <source>
        <dbReference type="ARBA" id="ARBA00022741"/>
    </source>
</evidence>
<dbReference type="EMBL" id="CP063196">
    <property type="protein sequence ID" value="UOE21095.1"/>
    <property type="molecule type" value="Genomic_DNA"/>
</dbReference>
<evidence type="ECO:0000313" key="16">
    <source>
        <dbReference type="Proteomes" id="UP000265719"/>
    </source>
</evidence>
<dbReference type="InterPro" id="IPR003439">
    <property type="entry name" value="ABC_transporter-like_ATP-bd"/>
</dbReference>
<keyword evidence="3" id="KW-0677">Repeat</keyword>
<dbReference type="Gene3D" id="1.10.8.280">
    <property type="entry name" value="ABC transporter ATPase domain-like"/>
    <property type="match status" value="1"/>
</dbReference>
<comment type="similarity">
    <text evidence="11">Belongs to the ABC transporter superfamily. UvrA family.</text>
</comment>
<name>A0AA97LZN1_9ACTN</name>
<dbReference type="KEGG" id="thao:NI17_008100"/>
<evidence type="ECO:0000256" key="3">
    <source>
        <dbReference type="ARBA" id="ARBA00022737"/>
    </source>
</evidence>
<dbReference type="GO" id="GO:0003677">
    <property type="term" value="F:DNA binding"/>
    <property type="evidence" value="ECO:0007669"/>
    <property type="project" value="UniProtKB-KW"/>
</dbReference>
<proteinExistence type="inferred from homology"/>
<feature type="domain" description="ABC transporter" evidence="14">
    <location>
        <begin position="5"/>
        <end position="444"/>
    </location>
</feature>
<dbReference type="PANTHER" id="PTHR43152">
    <property type="entry name" value="UVRABC SYSTEM PROTEIN A"/>
    <property type="match status" value="1"/>
</dbReference>
<dbReference type="Gene3D" id="1.20.1580.10">
    <property type="entry name" value="ABC transporter ATPase like domain"/>
    <property type="match status" value="2"/>
</dbReference>
<comment type="subcellular location">
    <subcellularLocation>
        <location evidence="1">Cytoplasm</location>
    </subcellularLocation>
</comment>
<evidence type="ECO:0000256" key="12">
    <source>
        <dbReference type="ARBA" id="ARBA00039316"/>
    </source>
</evidence>
<feature type="domain" description="ABC transporter" evidence="14">
    <location>
        <begin position="460"/>
        <end position="752"/>
    </location>
</feature>
<dbReference type="PANTHER" id="PTHR43152:SF3">
    <property type="entry name" value="UVRABC SYSTEM PROTEIN A"/>
    <property type="match status" value="1"/>
</dbReference>
<evidence type="ECO:0000256" key="5">
    <source>
        <dbReference type="ARBA" id="ARBA00022763"/>
    </source>
</evidence>
<evidence type="ECO:0000313" key="15">
    <source>
        <dbReference type="EMBL" id="UOE21095.1"/>
    </source>
</evidence>
<keyword evidence="16" id="KW-1185">Reference proteome</keyword>
<protein>
    <recommendedName>
        <fullName evidence="12">UvrABC system protein A</fullName>
    </recommendedName>
    <alternativeName>
        <fullName evidence="13">Excinuclease ABC subunit A</fullName>
    </alternativeName>
</protein>
<dbReference type="Pfam" id="PF00005">
    <property type="entry name" value="ABC_tran"/>
    <property type="match status" value="1"/>
</dbReference>
<evidence type="ECO:0000256" key="8">
    <source>
        <dbReference type="ARBA" id="ARBA00022881"/>
    </source>
</evidence>
<keyword evidence="6" id="KW-0228">DNA excision</keyword>
<keyword evidence="2" id="KW-0963">Cytoplasm</keyword>
<reference evidence="15" key="1">
    <citation type="submission" date="2020-10" db="EMBL/GenBank/DDBJ databases">
        <title>De novo genome project of the cellulose decomposer Thermobifida halotolerans type strain.</title>
        <authorList>
            <person name="Nagy I."/>
            <person name="Horvath B."/>
            <person name="Kukolya J."/>
            <person name="Nagy I."/>
            <person name="Orsini M."/>
        </authorList>
    </citation>
    <scope>NUCLEOTIDE SEQUENCE</scope>
    <source>
        <strain evidence="15">DSM 44931</strain>
    </source>
</reference>
<dbReference type="InterPro" id="IPR027417">
    <property type="entry name" value="P-loop_NTPase"/>
</dbReference>
<dbReference type="InterPro" id="IPR017871">
    <property type="entry name" value="ABC_transporter-like_CS"/>
</dbReference>
<dbReference type="GO" id="GO:0005737">
    <property type="term" value="C:cytoplasm"/>
    <property type="evidence" value="ECO:0007669"/>
    <property type="project" value="UniProtKB-SubCell"/>
</dbReference>
<evidence type="ECO:0000256" key="13">
    <source>
        <dbReference type="ARBA" id="ARBA00042156"/>
    </source>
</evidence>
<dbReference type="RefSeq" id="WP_068690576.1">
    <property type="nucleotide sequence ID" value="NZ_CP063196.1"/>
</dbReference>
<dbReference type="SMART" id="SM00382">
    <property type="entry name" value="AAA"/>
    <property type="match status" value="2"/>
</dbReference>
<dbReference type="AlphaFoldDB" id="A0AA97LZN1"/>
<evidence type="ECO:0000256" key="2">
    <source>
        <dbReference type="ARBA" id="ARBA00022490"/>
    </source>
</evidence>
<dbReference type="Proteomes" id="UP000265719">
    <property type="component" value="Chromosome"/>
</dbReference>
<evidence type="ECO:0000256" key="6">
    <source>
        <dbReference type="ARBA" id="ARBA00022769"/>
    </source>
</evidence>
<keyword evidence="7" id="KW-0067">ATP-binding</keyword>
<dbReference type="Gene3D" id="3.40.50.300">
    <property type="entry name" value="P-loop containing nucleotide triphosphate hydrolases"/>
    <property type="match status" value="3"/>
</dbReference>
<evidence type="ECO:0000256" key="9">
    <source>
        <dbReference type="ARBA" id="ARBA00023125"/>
    </source>
</evidence>
<dbReference type="GO" id="GO:0005524">
    <property type="term" value="F:ATP binding"/>
    <property type="evidence" value="ECO:0007669"/>
    <property type="project" value="UniProtKB-KW"/>
</dbReference>
<evidence type="ECO:0000256" key="11">
    <source>
        <dbReference type="ARBA" id="ARBA00038000"/>
    </source>
</evidence>
<keyword evidence="5" id="KW-0227">DNA damage</keyword>
<dbReference type="PROSITE" id="PS00211">
    <property type="entry name" value="ABC_TRANSPORTER_1"/>
    <property type="match status" value="1"/>
</dbReference>
<evidence type="ECO:0000256" key="10">
    <source>
        <dbReference type="ARBA" id="ARBA00023204"/>
    </source>
</evidence>
<keyword evidence="9" id="KW-0238">DNA-binding</keyword>
<keyword evidence="8" id="KW-0267">Excision nuclease</keyword>
<keyword evidence="4" id="KW-0547">Nucleotide-binding</keyword>
<dbReference type="GO" id="GO:0006281">
    <property type="term" value="P:DNA repair"/>
    <property type="evidence" value="ECO:0007669"/>
    <property type="project" value="UniProtKB-KW"/>
</dbReference>
<accession>A0AA97LZN1</accession>
<sequence length="779" mass="83579">MSDRFRPDPSTHIVVVNARTNNLREVTVAVPRGRVTVFTGVSGSGKSSLVFHTIAAEAQRQANESYPSFVRNRLPHHPKPDADRIDGLHFPVVIDQRRFSGNARSTVGTASDIAPLLRVLFSRAGRPHIGYSPAFSFNDPSGMCPRCEGLGEVTDIDVDALIDPARSLNGGAVRFPAFAPGTYRWKRCVHSGLFDPDLPLGDYPPDRYDLLLNADGHKPPNPGPEFPRTGVFHGVLTRLRRDYLTRTPKRTTTEERAALDRVVRRATCPDCAGTRLNDAARSSLVDGRSIADWSATPVRDLVETVRSVTSPKVAPVVAEITSRLAALDRVGLGYLTLDRDATTLSGGEAQRVRLVRHLGSSLTGLCYVLDEPSAGLHPHDVHRLAELVRDLRDRGNTVLIVEHDPDLVAVADHVVDMGPGAGDAGGTVLYTGTLDGLRRADTPTGRHLRRTPSVRSDPRVPTGHLTVGGAREHNLKNVTVDVPTGVLTAVTGVAGSGKSTLATRELPRRHPQVAVMTQAPIRASGRSTPATFLDVLDPIRDLFARTHGVPAAHFSANSRGACPECRGRGVVTTELAFLDDVETGCEACGGTRFNQRTLGYTIDGRTIADVLGMTARTAQDFFADTAAPAVADALARLDRVGLGHLTLGRGLDTLSGGERQRLRLARELAGDTRHYVFDEPTTGLHGTDTQHLLALFDDLVDHGRTVVVIEHNLDVVAHADHVIDLGPGAGDDGGTVTFTGPPARLAAKGTGPTADALRRFLRGGHRAPCHGPRSKSPGW</sequence>
<gene>
    <name evidence="15" type="ORF">NI17_008100</name>
</gene>
<dbReference type="SUPFAM" id="SSF52540">
    <property type="entry name" value="P-loop containing nucleoside triphosphate hydrolases"/>
    <property type="match status" value="2"/>
</dbReference>
<keyword evidence="10" id="KW-0234">DNA repair</keyword>
<dbReference type="GO" id="GO:0004518">
    <property type="term" value="F:nuclease activity"/>
    <property type="evidence" value="ECO:0007669"/>
    <property type="project" value="UniProtKB-KW"/>
</dbReference>
<dbReference type="PROSITE" id="PS50893">
    <property type="entry name" value="ABC_TRANSPORTER_2"/>
    <property type="match status" value="2"/>
</dbReference>
<dbReference type="CDD" id="cd03270">
    <property type="entry name" value="ABC_UvrA_I"/>
    <property type="match status" value="1"/>
</dbReference>
<dbReference type="InterPro" id="IPR003593">
    <property type="entry name" value="AAA+_ATPase"/>
</dbReference>
<organism evidence="15 16">
    <name type="scientific">Thermobifida halotolerans</name>
    <dbReference type="NCBI Taxonomy" id="483545"/>
    <lineage>
        <taxon>Bacteria</taxon>
        <taxon>Bacillati</taxon>
        <taxon>Actinomycetota</taxon>
        <taxon>Actinomycetes</taxon>
        <taxon>Streptosporangiales</taxon>
        <taxon>Nocardiopsidaceae</taxon>
        <taxon>Thermobifida</taxon>
    </lineage>
</organism>
<evidence type="ECO:0000256" key="1">
    <source>
        <dbReference type="ARBA" id="ARBA00004496"/>
    </source>
</evidence>
<dbReference type="GO" id="GO:0016887">
    <property type="term" value="F:ATP hydrolysis activity"/>
    <property type="evidence" value="ECO:0007669"/>
    <property type="project" value="InterPro"/>
</dbReference>